<sequence>MEFPTTDVRVHAPEDGGAGTYAFSCPGCRSTVVRTAERPVMDLLIAAGVAFTTWRRPAELVERESEVREEPLTHNDLLTFHEQIADDAVLEAALAAIIDPQSGGSEAAR</sequence>
<reference evidence="1 2" key="1">
    <citation type="submission" date="2019-11" db="EMBL/GenBank/DDBJ databases">
        <authorList>
            <person name="He Y."/>
        </authorList>
    </citation>
    <scope>NUCLEOTIDE SEQUENCE [LARGE SCALE GENOMIC DNA]</scope>
    <source>
        <strain evidence="1 2">SCSIO 58843</strain>
    </source>
</reference>
<dbReference type="Proteomes" id="UP000334019">
    <property type="component" value="Chromosome"/>
</dbReference>
<protein>
    <submittedName>
        <fullName evidence="1">Uncharacterized protein</fullName>
    </submittedName>
</protein>
<dbReference type="RefSeq" id="WP_153759396.1">
    <property type="nucleotide sequence ID" value="NZ_CP045851.1"/>
</dbReference>
<dbReference type="AlphaFoldDB" id="A0A5Q2REE3"/>
<evidence type="ECO:0000313" key="1">
    <source>
        <dbReference type="EMBL" id="QGG95288.1"/>
    </source>
</evidence>
<accession>A0A5Q2REE3</accession>
<keyword evidence="2" id="KW-1185">Reference proteome</keyword>
<evidence type="ECO:0000313" key="2">
    <source>
        <dbReference type="Proteomes" id="UP000334019"/>
    </source>
</evidence>
<name>A0A5Q2REE3_9ACTN</name>
<proteinExistence type="predicted"/>
<gene>
    <name evidence="1" type="ORF">GH723_09375</name>
</gene>
<dbReference type="KEGG" id="atq:GH723_09375"/>
<dbReference type="EMBL" id="CP045851">
    <property type="protein sequence ID" value="QGG95288.1"/>
    <property type="molecule type" value="Genomic_DNA"/>
</dbReference>
<organism evidence="1 2">
    <name type="scientific">Actinomarinicola tropica</name>
    <dbReference type="NCBI Taxonomy" id="2789776"/>
    <lineage>
        <taxon>Bacteria</taxon>
        <taxon>Bacillati</taxon>
        <taxon>Actinomycetota</taxon>
        <taxon>Acidimicrobiia</taxon>
        <taxon>Acidimicrobiales</taxon>
        <taxon>Iamiaceae</taxon>
        <taxon>Actinomarinicola</taxon>
    </lineage>
</organism>